<keyword evidence="2" id="KW-1133">Transmembrane helix</keyword>
<evidence type="ECO:0000256" key="1">
    <source>
        <dbReference type="SAM" id="MobiDB-lite"/>
    </source>
</evidence>
<accession>A0A0H3K2N8</accession>
<keyword evidence="2" id="KW-0472">Membrane</keyword>
<dbReference type="RefSeq" id="WP_011243348.1">
    <property type="nucleotide sequence ID" value="NC_006576.1"/>
</dbReference>
<protein>
    <recommendedName>
        <fullName evidence="5">Cell division protein FtsL</fullName>
    </recommendedName>
</protein>
<sequence length="147" mass="15964">MVAVPARPIPQPRPLTVVTPVATPRNRSRSSLKTRSWPWLGVCQKIGLGLGASLGAGVLGVYCFNVYLDSRWSRNFQQLDQLRQQELKLTATTALLRDEVLEQGQQSGKGWVSAKPSDLIFLQPAPPRPANPVPAPELPAPTASVGY</sequence>
<gene>
    <name evidence="3" type="ordered locus">syc1036_d</name>
</gene>
<dbReference type="KEGG" id="syc:syc1036_d"/>
<dbReference type="GeneID" id="72429306"/>
<feature type="region of interest" description="Disordered" evidence="1">
    <location>
        <begin position="123"/>
        <end position="147"/>
    </location>
</feature>
<evidence type="ECO:0000313" key="4">
    <source>
        <dbReference type="Proteomes" id="UP000001175"/>
    </source>
</evidence>
<proteinExistence type="predicted"/>
<evidence type="ECO:0000313" key="3">
    <source>
        <dbReference type="EMBL" id="BAD79226.1"/>
    </source>
</evidence>
<keyword evidence="2" id="KW-0812">Transmembrane</keyword>
<evidence type="ECO:0008006" key="5">
    <source>
        <dbReference type="Google" id="ProtNLM"/>
    </source>
</evidence>
<organism evidence="3 4">
    <name type="scientific">Synechococcus sp. (strain ATCC 27144 / PCC 6301 / SAUG 1402/1)</name>
    <name type="common">Anacystis nidulans</name>
    <dbReference type="NCBI Taxonomy" id="269084"/>
    <lineage>
        <taxon>Bacteria</taxon>
        <taxon>Bacillati</taxon>
        <taxon>Cyanobacteriota</taxon>
        <taxon>Cyanophyceae</taxon>
        <taxon>Synechococcales</taxon>
        <taxon>Synechococcaceae</taxon>
        <taxon>Synechococcus</taxon>
    </lineage>
</organism>
<name>A0A0H3K2N8_SYNP6</name>
<feature type="transmembrane region" description="Helical" evidence="2">
    <location>
        <begin position="46"/>
        <end position="68"/>
    </location>
</feature>
<reference evidence="3 4" key="1">
    <citation type="journal article" date="2007" name="Photosyn. Res.">
        <title>Complete nucleotide sequence of the freshwater unicellular cyanobacterium Synechococcus elongatus PCC 6301 chromosome: gene content and organization.</title>
        <authorList>
            <person name="Sugita C."/>
            <person name="Ogata K."/>
            <person name="Shikata M."/>
            <person name="Jikuya H."/>
            <person name="Takano J."/>
            <person name="Furumichi M."/>
            <person name="Kanehisa M."/>
            <person name="Omata T."/>
            <person name="Sugiura M."/>
            <person name="Sugita M."/>
        </authorList>
    </citation>
    <scope>NUCLEOTIDE SEQUENCE [LARGE SCALE GENOMIC DNA]</scope>
    <source>
        <strain evidence="4">ATCC 27144 / PCC 6301 / SAUG 1402/1</strain>
    </source>
</reference>
<dbReference type="Proteomes" id="UP000001175">
    <property type="component" value="Chromosome"/>
</dbReference>
<dbReference type="AlphaFoldDB" id="A0A0H3K2N8"/>
<dbReference type="SMR" id="A0A0H3K2N8"/>
<dbReference type="EMBL" id="AP008231">
    <property type="protein sequence ID" value="BAD79226.1"/>
    <property type="molecule type" value="Genomic_DNA"/>
</dbReference>
<feature type="compositionally biased region" description="Pro residues" evidence="1">
    <location>
        <begin position="124"/>
        <end position="139"/>
    </location>
</feature>
<evidence type="ECO:0000256" key="2">
    <source>
        <dbReference type="SAM" id="Phobius"/>
    </source>
</evidence>